<dbReference type="PROSITE" id="PS51257">
    <property type="entry name" value="PROKAR_LIPOPROTEIN"/>
    <property type="match status" value="1"/>
</dbReference>
<proteinExistence type="inferred from homology"/>
<protein>
    <submittedName>
        <fullName evidence="7">ABC transporter substrate-binding protein</fullName>
    </submittedName>
</protein>
<dbReference type="CDD" id="cd13690">
    <property type="entry name" value="PBP2_GluB"/>
    <property type="match status" value="1"/>
</dbReference>
<dbReference type="Proteomes" id="UP000248039">
    <property type="component" value="Unassembled WGS sequence"/>
</dbReference>
<evidence type="ECO:0000259" key="6">
    <source>
        <dbReference type="SMART" id="SM00062"/>
    </source>
</evidence>
<evidence type="ECO:0000313" key="8">
    <source>
        <dbReference type="Proteomes" id="UP000248039"/>
    </source>
</evidence>
<dbReference type="PANTHER" id="PTHR30085:SF6">
    <property type="entry name" value="ABC TRANSPORTER GLUTAMINE-BINDING PROTEIN GLNH"/>
    <property type="match status" value="1"/>
</dbReference>
<dbReference type="GO" id="GO:0005576">
    <property type="term" value="C:extracellular region"/>
    <property type="evidence" value="ECO:0007669"/>
    <property type="project" value="TreeGrafter"/>
</dbReference>
<accession>A0A2V4N2G9</accession>
<dbReference type="SMART" id="SM00062">
    <property type="entry name" value="PBPb"/>
    <property type="match status" value="1"/>
</dbReference>
<dbReference type="OrthoDB" id="9807888at2"/>
<evidence type="ECO:0000256" key="2">
    <source>
        <dbReference type="ARBA" id="ARBA00022448"/>
    </source>
</evidence>
<dbReference type="Pfam" id="PF00497">
    <property type="entry name" value="SBP_bac_3"/>
    <property type="match status" value="1"/>
</dbReference>
<dbReference type="EMBL" id="PYBW01000078">
    <property type="protein sequence ID" value="PYC76955.1"/>
    <property type="molecule type" value="Genomic_DNA"/>
</dbReference>
<dbReference type="InterPro" id="IPR001638">
    <property type="entry name" value="Solute-binding_3/MltF_N"/>
</dbReference>
<comment type="caution">
    <text evidence="7">The sequence shown here is derived from an EMBL/GenBank/DDBJ whole genome shotgun (WGS) entry which is preliminary data.</text>
</comment>
<keyword evidence="3 5" id="KW-0732">Signal</keyword>
<gene>
    <name evidence="7" type="ORF">C7C46_20755</name>
</gene>
<dbReference type="GO" id="GO:0030288">
    <property type="term" value="C:outer membrane-bounded periplasmic space"/>
    <property type="evidence" value="ECO:0007669"/>
    <property type="project" value="TreeGrafter"/>
</dbReference>
<keyword evidence="8" id="KW-1185">Reference proteome</keyword>
<reference evidence="7 8" key="1">
    <citation type="submission" date="2018-03" db="EMBL/GenBank/DDBJ databases">
        <title>Bioinformatic expansion and discovery of thiopeptide antibiotics.</title>
        <authorList>
            <person name="Schwalen C.J."/>
            <person name="Hudson G.A."/>
            <person name="Mitchell D.A."/>
        </authorList>
    </citation>
    <scope>NUCLEOTIDE SEQUENCE [LARGE SCALE GENOMIC DNA]</scope>
    <source>
        <strain evidence="7 8">ATCC 21389</strain>
    </source>
</reference>
<dbReference type="Gene3D" id="3.40.190.10">
    <property type="entry name" value="Periplasmic binding protein-like II"/>
    <property type="match status" value="2"/>
</dbReference>
<keyword evidence="2" id="KW-0813">Transport</keyword>
<dbReference type="SUPFAM" id="SSF53850">
    <property type="entry name" value="Periplasmic binding protein-like II"/>
    <property type="match status" value="1"/>
</dbReference>
<dbReference type="GO" id="GO:0006865">
    <property type="term" value="P:amino acid transport"/>
    <property type="evidence" value="ECO:0007669"/>
    <property type="project" value="TreeGrafter"/>
</dbReference>
<dbReference type="InterPro" id="IPR051455">
    <property type="entry name" value="Bact_solute-bind_prot3"/>
</dbReference>
<dbReference type="RefSeq" id="WP_110671384.1">
    <property type="nucleotide sequence ID" value="NZ_PYBW01000078.1"/>
</dbReference>
<evidence type="ECO:0000313" key="7">
    <source>
        <dbReference type="EMBL" id="PYC76955.1"/>
    </source>
</evidence>
<feature type="domain" description="Solute-binding protein family 3/N-terminal" evidence="6">
    <location>
        <begin position="64"/>
        <end position="286"/>
    </location>
</feature>
<feature type="signal peptide" evidence="5">
    <location>
        <begin position="1"/>
        <end position="20"/>
    </location>
</feature>
<feature type="chain" id="PRO_5038531134" evidence="5">
    <location>
        <begin position="21"/>
        <end position="299"/>
    </location>
</feature>
<dbReference type="PROSITE" id="PS01039">
    <property type="entry name" value="SBP_BACTERIAL_3"/>
    <property type="match status" value="1"/>
</dbReference>
<evidence type="ECO:0000256" key="3">
    <source>
        <dbReference type="ARBA" id="ARBA00022729"/>
    </source>
</evidence>
<evidence type="ECO:0000256" key="4">
    <source>
        <dbReference type="RuleBase" id="RU003744"/>
    </source>
</evidence>
<organism evidence="7 8">
    <name type="scientific">Streptomyces tateyamensis</name>
    <dbReference type="NCBI Taxonomy" id="565073"/>
    <lineage>
        <taxon>Bacteria</taxon>
        <taxon>Bacillati</taxon>
        <taxon>Actinomycetota</taxon>
        <taxon>Actinomycetes</taxon>
        <taxon>Kitasatosporales</taxon>
        <taxon>Streptomycetaceae</taxon>
        <taxon>Streptomyces</taxon>
    </lineage>
</organism>
<evidence type="ECO:0000256" key="1">
    <source>
        <dbReference type="ARBA" id="ARBA00010333"/>
    </source>
</evidence>
<comment type="similarity">
    <text evidence="1 4">Belongs to the bacterial solute-binding protein 3 family.</text>
</comment>
<dbReference type="InterPro" id="IPR018313">
    <property type="entry name" value="SBP_3_CS"/>
</dbReference>
<name>A0A2V4N2G9_9ACTN</name>
<dbReference type="AlphaFoldDB" id="A0A2V4N2G9"/>
<dbReference type="PANTHER" id="PTHR30085">
    <property type="entry name" value="AMINO ACID ABC TRANSPORTER PERMEASE"/>
    <property type="match status" value="1"/>
</dbReference>
<evidence type="ECO:0000256" key="5">
    <source>
        <dbReference type="SAM" id="SignalP"/>
    </source>
</evidence>
<sequence length="299" mass="31389">MRIRRTPAAVLAVLALAATAACGKSGSPNAATDTGSAKPAAYPVKADAKLDGSPTVAAAKKRGKLIIGAKADQPFLGFEDVAAGTRTGFDIEIAKMVAADLGFSESQIEFKTIDSANRETALAGGQIDYYVGTYSINDKRKAQVSFAGPYYIAGQDLLVRQDNTDITGPDSVKGKKVCTATGSTSVDRIKTYGADVSTFGNYSNCVDKLLSKDIDAVTTDDAILKGYAAKNEGQLKVVGKPFSTEKYGVGLNKDDKVLRDAVNDALQAHETNGDWKKAYDATLAKSGSAAPQPPALDRY</sequence>